<dbReference type="PROSITE" id="PS51257">
    <property type="entry name" value="PROKAR_LIPOPROTEIN"/>
    <property type="match status" value="1"/>
</dbReference>
<name>A0A432Y6E4_9GAMM</name>
<evidence type="ECO:0000256" key="4">
    <source>
        <dbReference type="ARBA" id="ARBA00032284"/>
    </source>
</evidence>
<accession>A0A432Y6E4</accession>
<evidence type="ECO:0000256" key="7">
    <source>
        <dbReference type="SAM" id="SignalP"/>
    </source>
</evidence>
<keyword evidence="3" id="KW-0007">Acetylation</keyword>
<comment type="similarity">
    <text evidence="1">Belongs to the peptidase S9A family.</text>
</comment>
<dbReference type="GO" id="GO:0004252">
    <property type="term" value="F:serine-type endopeptidase activity"/>
    <property type="evidence" value="ECO:0007669"/>
    <property type="project" value="InterPro"/>
</dbReference>
<dbReference type="SUPFAM" id="SSF53474">
    <property type="entry name" value="alpha/beta-Hydrolases"/>
    <property type="match status" value="1"/>
</dbReference>
<feature type="domain" description="Peptidase S9A N-terminal" evidence="9">
    <location>
        <begin position="109"/>
        <end position="368"/>
    </location>
</feature>
<dbReference type="InterPro" id="IPR002471">
    <property type="entry name" value="Pept_S9_AS"/>
</dbReference>
<feature type="signal peptide" evidence="7">
    <location>
        <begin position="1"/>
        <end position="24"/>
    </location>
</feature>
<keyword evidence="2" id="KW-0378">Hydrolase</keyword>
<evidence type="ECO:0000256" key="2">
    <source>
        <dbReference type="ARBA" id="ARBA00022801"/>
    </source>
</evidence>
<keyword evidence="11" id="KW-1185">Reference proteome</keyword>
<evidence type="ECO:0000256" key="6">
    <source>
        <dbReference type="ARBA" id="ARBA00045885"/>
    </source>
</evidence>
<evidence type="ECO:0000313" key="10">
    <source>
        <dbReference type="EMBL" id="RUO56461.1"/>
    </source>
</evidence>
<dbReference type="InterPro" id="IPR001375">
    <property type="entry name" value="Peptidase_S9_cat"/>
</dbReference>
<dbReference type="RefSeq" id="WP_126771731.1">
    <property type="nucleotide sequence ID" value="NZ_PIPX01000001.1"/>
</dbReference>
<reference evidence="11" key="1">
    <citation type="journal article" date="2018" name="Front. Microbiol.">
        <title>Genome-Based Analysis Reveals the Taxonomy and Diversity of the Family Idiomarinaceae.</title>
        <authorList>
            <person name="Liu Y."/>
            <person name="Lai Q."/>
            <person name="Shao Z."/>
        </authorList>
    </citation>
    <scope>NUCLEOTIDE SEQUENCE [LARGE SCALE GENOMIC DNA]</scope>
    <source>
        <strain evidence="11">PO-M2</strain>
    </source>
</reference>
<protein>
    <recommendedName>
        <fullName evidence="5">Acyl-peptide hydrolase</fullName>
    </recommendedName>
    <alternativeName>
        <fullName evidence="4">Acylaminoacyl-peptidase</fullName>
    </alternativeName>
</protein>
<dbReference type="Proteomes" id="UP000287649">
    <property type="component" value="Unassembled WGS sequence"/>
</dbReference>
<proteinExistence type="inferred from homology"/>
<gene>
    <name evidence="10" type="ORF">CWI70_06885</name>
</gene>
<dbReference type="PANTHER" id="PTHR42776">
    <property type="entry name" value="SERINE PEPTIDASE S9 FAMILY MEMBER"/>
    <property type="match status" value="1"/>
</dbReference>
<evidence type="ECO:0000259" key="8">
    <source>
        <dbReference type="Pfam" id="PF00326"/>
    </source>
</evidence>
<dbReference type="InterPro" id="IPR029058">
    <property type="entry name" value="AB_hydrolase_fold"/>
</dbReference>
<dbReference type="InterPro" id="IPR023302">
    <property type="entry name" value="Pept_S9A_N"/>
</dbReference>
<organism evidence="10 11">
    <name type="scientific">Pseudidiomarina homiensis</name>
    <dbReference type="NCBI Taxonomy" id="364198"/>
    <lineage>
        <taxon>Bacteria</taxon>
        <taxon>Pseudomonadati</taxon>
        <taxon>Pseudomonadota</taxon>
        <taxon>Gammaproteobacteria</taxon>
        <taxon>Alteromonadales</taxon>
        <taxon>Idiomarinaceae</taxon>
        <taxon>Pseudidiomarina</taxon>
    </lineage>
</organism>
<dbReference type="EMBL" id="PIPX01000001">
    <property type="protein sequence ID" value="RUO56461.1"/>
    <property type="molecule type" value="Genomic_DNA"/>
</dbReference>
<dbReference type="Pfam" id="PF02897">
    <property type="entry name" value="Peptidase_S9_N"/>
    <property type="match status" value="1"/>
</dbReference>
<dbReference type="PROSITE" id="PS00708">
    <property type="entry name" value="PRO_ENDOPEP_SER"/>
    <property type="match status" value="1"/>
</dbReference>
<dbReference type="GO" id="GO:0006508">
    <property type="term" value="P:proteolysis"/>
    <property type="evidence" value="ECO:0007669"/>
    <property type="project" value="InterPro"/>
</dbReference>
<dbReference type="Gene3D" id="2.120.10.30">
    <property type="entry name" value="TolB, C-terminal domain"/>
    <property type="match status" value="2"/>
</dbReference>
<evidence type="ECO:0000313" key="11">
    <source>
        <dbReference type="Proteomes" id="UP000287649"/>
    </source>
</evidence>
<dbReference type="Gene3D" id="3.40.50.1820">
    <property type="entry name" value="alpha/beta hydrolase"/>
    <property type="match status" value="1"/>
</dbReference>
<comment type="function">
    <text evidence="6">This enzyme catalyzes the hydrolysis of the N-terminal peptide bond of an N-acetylated peptide to generate an N-acetylated amino acid and a peptide with a free N-terminus. It preferentially cleaves off Ac-Ala, Ac-Met and Ac-Ser. Also, involved in the degradation of oxidized and glycated proteins.</text>
</comment>
<dbReference type="AlphaFoldDB" id="A0A432Y6E4"/>
<dbReference type="OrthoDB" id="4269629at2"/>
<dbReference type="PANTHER" id="PTHR42776:SF27">
    <property type="entry name" value="DIPEPTIDYL PEPTIDASE FAMILY MEMBER 6"/>
    <property type="match status" value="1"/>
</dbReference>
<sequence length="652" mass="72319">MLIHKLSLTFFLSLVLLACSPAQESSSGAAQQADKTTQTQPGVENYAAETFFATTTLFGSSLSHDNSEVLVTSDADGIFNVYSYPIDGGQPAQLTRSTTDAYAGLSWFPNDKRFLYSADQGGNELNHIYVRELDGNVQDLTPGESLKASFLGWHENEQSFYVMTNERDPASFDIYQYQVDDYSRTMIFQNDAGWADMLLAPNGQWLALAKVNSNKDTDLYLRDLSDANAEPLLVTDDAAAVNNRIFSFTPDSKHLVYGTNAHGEFVQAWRYDIAAATHQEEYAADWDVMFVYFSEQGSYQVVGVNDDASTELTILNTETGEPIAMPDYPAGDLRGVNFSNDESVVAFYVNSDTSPSNLYTWRIGEEKLVQVTDALSPKIDKAALVSSQVVRFESFDGLEIPNILYRPHQASTVNKVPAVIFIHGGPGGQTRKGYSPTIQHLVNHGYAILGINNRGSSGYGKTFYHLDDRRHGEDDLQDVVYAKKYLQSLPWVDGEKIAVMGGSYGGYLTMAALAFTDEFDAGINIFGVTNWVRTLESIPPWWASFRQSLYDELGDPAEHAERLRRISPLFHADQVQAPVLIVQGANDPRVLQVESDEMVAAIRDNGVPVEYVLFDDEGHGFRVKQNRIEAQEAYLAFLNQHLQEQNSGTAGD</sequence>
<dbReference type="InterPro" id="IPR011042">
    <property type="entry name" value="6-blade_b-propeller_TolB-like"/>
</dbReference>
<feature type="chain" id="PRO_5019088156" description="Acyl-peptide hydrolase" evidence="7">
    <location>
        <begin position="25"/>
        <end position="652"/>
    </location>
</feature>
<evidence type="ECO:0000256" key="5">
    <source>
        <dbReference type="ARBA" id="ARBA00032596"/>
    </source>
</evidence>
<evidence type="ECO:0000259" key="9">
    <source>
        <dbReference type="Pfam" id="PF02897"/>
    </source>
</evidence>
<dbReference type="SUPFAM" id="SSF82171">
    <property type="entry name" value="DPP6 N-terminal domain-like"/>
    <property type="match status" value="1"/>
</dbReference>
<evidence type="ECO:0000256" key="1">
    <source>
        <dbReference type="ARBA" id="ARBA00005228"/>
    </source>
</evidence>
<comment type="caution">
    <text evidence="10">The sequence shown here is derived from an EMBL/GenBank/DDBJ whole genome shotgun (WGS) entry which is preliminary data.</text>
</comment>
<evidence type="ECO:0000256" key="3">
    <source>
        <dbReference type="ARBA" id="ARBA00022990"/>
    </source>
</evidence>
<feature type="domain" description="Peptidase S9 prolyl oligopeptidase catalytic" evidence="8">
    <location>
        <begin position="435"/>
        <end position="644"/>
    </location>
</feature>
<keyword evidence="7" id="KW-0732">Signal</keyword>
<dbReference type="Pfam" id="PF00326">
    <property type="entry name" value="Peptidase_S9"/>
    <property type="match status" value="1"/>
</dbReference>